<keyword evidence="5" id="KW-1185">Reference proteome</keyword>
<dbReference type="PANTHER" id="PTHR23054:SF18">
    <property type="entry name" value="TERNARY COMPLEX FACTOR MIP1, LEUCINE-ZIPPER"/>
    <property type="match status" value="1"/>
</dbReference>
<dbReference type="Proteomes" id="UP000825935">
    <property type="component" value="Chromosome 25"/>
</dbReference>
<evidence type="ECO:0000313" key="4">
    <source>
        <dbReference type="EMBL" id="KAH7298660.1"/>
    </source>
</evidence>
<evidence type="ECO:0000256" key="1">
    <source>
        <dbReference type="SAM" id="MobiDB-lite"/>
    </source>
</evidence>
<feature type="domain" description="Ternary complex factor MIP1 leucine-zipper" evidence="3">
    <location>
        <begin position="83"/>
        <end position="158"/>
    </location>
</feature>
<protein>
    <submittedName>
        <fullName evidence="4">Uncharacterized protein</fullName>
    </submittedName>
</protein>
<organism evidence="4 5">
    <name type="scientific">Ceratopteris richardii</name>
    <name type="common">Triangle waterfern</name>
    <dbReference type="NCBI Taxonomy" id="49495"/>
    <lineage>
        <taxon>Eukaryota</taxon>
        <taxon>Viridiplantae</taxon>
        <taxon>Streptophyta</taxon>
        <taxon>Embryophyta</taxon>
        <taxon>Tracheophyta</taxon>
        <taxon>Polypodiopsida</taxon>
        <taxon>Polypodiidae</taxon>
        <taxon>Polypodiales</taxon>
        <taxon>Pteridineae</taxon>
        <taxon>Pteridaceae</taxon>
        <taxon>Parkerioideae</taxon>
        <taxon>Ceratopteris</taxon>
    </lineage>
</organism>
<dbReference type="EMBL" id="CM035430">
    <property type="protein sequence ID" value="KAH7298659.1"/>
    <property type="molecule type" value="Genomic_DNA"/>
</dbReference>
<dbReference type="Pfam" id="PF14389">
    <property type="entry name" value="Lzipper-MIP1"/>
    <property type="match status" value="1"/>
</dbReference>
<feature type="region of interest" description="Disordered" evidence="1">
    <location>
        <begin position="221"/>
        <end position="257"/>
    </location>
</feature>
<accession>A0A8T2RR82</accession>
<dbReference type="InterPro" id="IPR006869">
    <property type="entry name" value="DUF547"/>
</dbReference>
<name>A0A8T2RR82_CERRI</name>
<reference evidence="4" key="1">
    <citation type="submission" date="2021-08" db="EMBL/GenBank/DDBJ databases">
        <title>WGS assembly of Ceratopteris richardii.</title>
        <authorList>
            <person name="Marchant D.B."/>
            <person name="Chen G."/>
            <person name="Jenkins J."/>
            <person name="Shu S."/>
            <person name="Leebens-Mack J."/>
            <person name="Grimwood J."/>
            <person name="Schmutz J."/>
            <person name="Soltis P."/>
            <person name="Soltis D."/>
            <person name="Chen Z.-H."/>
        </authorList>
    </citation>
    <scope>NUCLEOTIDE SEQUENCE</scope>
    <source>
        <strain evidence="4">Whitten #5841</strain>
        <tissue evidence="4">Leaf</tissue>
    </source>
</reference>
<evidence type="ECO:0000259" key="3">
    <source>
        <dbReference type="Pfam" id="PF14389"/>
    </source>
</evidence>
<sequence length="630" mass="70838">MRNILESHADSSRRAEGGILITMSIIVKHQRSNSAPDGKSSTSANWDRAVDFVNKDLLSVCNQTGGSETLLHKTKRIRNDKLDSLKQDVERLQMMLKRQRATKGVMEEALARPSSLFIAEDSTDPSESQNLIKDITLLELEVMQLEQLLLSMYRDAFEMRTREQTLVSGVLNREDSNAERQMALSHQLATPPKTIKGNSPNARAKSGSLVSRILNFSPGSRSFNDTKYGEKGSRKAKSPISFSQPISFPRKKENKGFPSPATCELWREVMSAEVNATSSTVHDSNNSSNRLSEELVRCMSAIYCKLADPPISTLGSAISPSPSCSSGSTFSSRDLSINDGWSPHKSDSFDSMTTSSTFQGETLGEISTPYASMVAVQWIHTGVERLQCAEKMLHNFRSLVQQLEAINPGDFRHEEKLAFWLNIYNALMMHAYLAYGIPRSHTKRISLLQKASYKIGLHSVNAHTIESTILGCKTHRPSQWIQALLSPVSKFRTLHKHAYALDRPEPLACFALCSGWHSDPPLRVYTAKGVYQELEVAKKEFLRANITLHREYCKVVLPRLLESFSKETSMGSLNLLDWVCESLPEKQRKEVRACVAVRPNNRCVEWAPHNISFRYLFVRDLARWFPANHS</sequence>
<feature type="compositionally biased region" description="Low complexity" evidence="1">
    <location>
        <begin position="238"/>
        <end position="248"/>
    </location>
</feature>
<proteinExistence type="predicted"/>
<dbReference type="OMA" id="SVDMIQR"/>
<comment type="caution">
    <text evidence="4">The sequence shown here is derived from an EMBL/GenBank/DDBJ whole genome shotgun (WGS) entry which is preliminary data.</text>
</comment>
<dbReference type="PANTHER" id="PTHR23054">
    <property type="entry name" value="TERNARY COMPLEX FACTOR MIP1, LEUCINE-ZIPPER-RELATED"/>
    <property type="match status" value="1"/>
</dbReference>
<dbReference type="InterPro" id="IPR025757">
    <property type="entry name" value="MIP1_Leuzipper"/>
</dbReference>
<feature type="domain" description="DUF547" evidence="2">
    <location>
        <begin position="411"/>
        <end position="542"/>
    </location>
</feature>
<dbReference type="OrthoDB" id="418495at2759"/>
<dbReference type="Pfam" id="PF04784">
    <property type="entry name" value="DUF547"/>
    <property type="match status" value="1"/>
</dbReference>
<dbReference type="AlphaFoldDB" id="A0A8T2RR82"/>
<gene>
    <name evidence="4" type="ORF">KP509_25G053000</name>
</gene>
<evidence type="ECO:0000259" key="2">
    <source>
        <dbReference type="Pfam" id="PF04784"/>
    </source>
</evidence>
<evidence type="ECO:0000313" key="5">
    <source>
        <dbReference type="Proteomes" id="UP000825935"/>
    </source>
</evidence>
<dbReference type="EMBL" id="CM035430">
    <property type="protein sequence ID" value="KAH7298660.1"/>
    <property type="molecule type" value="Genomic_DNA"/>
</dbReference>